<name>A0ABZ2Q015_9BURK</name>
<geneLocation type="plasmid" evidence="1 2">
    <name>unnamed</name>
</geneLocation>
<reference evidence="1 2" key="1">
    <citation type="submission" date="2020-09" db="EMBL/GenBank/DDBJ databases">
        <title>Genome sequences of Mycetohabitans spp.</title>
        <authorList>
            <person name="Carter M.E."/>
            <person name="Carpenter S.C.D."/>
            <person name="Bogdanove A.J."/>
        </authorList>
    </citation>
    <scope>NUCLEOTIDE SEQUENCE [LARGE SCALE GENOMIC DNA]</scope>
    <source>
        <strain evidence="1 2">B12</strain>
        <plasmid evidence="1 2">unnamed</plasmid>
    </source>
</reference>
<keyword evidence="1" id="KW-0614">Plasmid</keyword>
<dbReference type="RefSeq" id="WP_013436721.1">
    <property type="nucleotide sequence ID" value="NZ_CP062177.1"/>
</dbReference>
<dbReference type="Proteomes" id="UP001493153">
    <property type="component" value="Plasmid unnamed"/>
</dbReference>
<evidence type="ECO:0000313" key="2">
    <source>
        <dbReference type="Proteomes" id="UP001493153"/>
    </source>
</evidence>
<proteinExistence type="predicted"/>
<dbReference type="EMBL" id="CP062177">
    <property type="protein sequence ID" value="WXK40682.1"/>
    <property type="molecule type" value="Genomic_DNA"/>
</dbReference>
<accession>A0ABZ2Q015</accession>
<organism evidence="1 2">
    <name type="scientific">Mycetohabitans rhizoxinica</name>
    <dbReference type="NCBI Taxonomy" id="412963"/>
    <lineage>
        <taxon>Bacteria</taxon>
        <taxon>Pseudomonadati</taxon>
        <taxon>Pseudomonadota</taxon>
        <taxon>Betaproteobacteria</taxon>
        <taxon>Burkholderiales</taxon>
        <taxon>Burkholderiaceae</taxon>
        <taxon>Mycetohabitans</taxon>
    </lineage>
</organism>
<protein>
    <submittedName>
        <fullName evidence="1">Uncharacterized protein</fullName>
    </submittedName>
</protein>
<sequence>MTKQLFSRTGVRYEVALDVLGAIIAHHSEAIAAERDKPVPDEPAIERALQEVDALDALRDELDPKEPEAIERVIQQYAPQARALYGY</sequence>
<gene>
    <name evidence="1" type="ORF">IHE29_16045</name>
</gene>
<evidence type="ECO:0000313" key="1">
    <source>
        <dbReference type="EMBL" id="WXK40682.1"/>
    </source>
</evidence>
<keyword evidence="2" id="KW-1185">Reference proteome</keyword>